<sequence length="211" mass="23483">MLLIVLVQFVFVQKEELTAARLHEVSHAFLMICVCEIMVDWIKHAFVTKFNRMRPDVYAKFTRILCADTAASATTQEREPLANSLSHCLPSAARMGFVPLPLFCLAIRVFGNEALPTLAITVLPTLALHHSSGPLLLLLTWLLFCALKLLISIAVLGFATLHIERTGGRRLRPPAHTPTHPHPTSAALEEEAKEMRLRSVGRYALIGKQIM</sequence>
<keyword evidence="3 6" id="KW-0812">Transmembrane</keyword>
<dbReference type="PANTHER" id="PTHR13317">
    <property type="entry name" value="TRANSMEMBRANE ANTERIOR POSTERIOR TRANSFORMATION PROTEIN 1 HOMOLOG"/>
    <property type="match status" value="1"/>
</dbReference>
<reference evidence="7" key="2">
    <citation type="submission" date="2024-10" db="UniProtKB">
        <authorList>
            <consortium name="EnsemblProtists"/>
        </authorList>
    </citation>
    <scope>IDENTIFICATION</scope>
</reference>
<evidence type="ECO:0000313" key="7">
    <source>
        <dbReference type="EnsemblProtists" id="EOD29369"/>
    </source>
</evidence>
<dbReference type="Pfam" id="PF05346">
    <property type="entry name" value="DUF747"/>
    <property type="match status" value="1"/>
</dbReference>
<evidence type="ECO:0000256" key="2">
    <source>
        <dbReference type="ARBA" id="ARBA00008803"/>
    </source>
</evidence>
<evidence type="ECO:0000256" key="4">
    <source>
        <dbReference type="ARBA" id="ARBA00022989"/>
    </source>
</evidence>
<keyword evidence="4 6" id="KW-1133">Transmembrane helix</keyword>
<evidence type="ECO:0000256" key="5">
    <source>
        <dbReference type="ARBA" id="ARBA00023136"/>
    </source>
</evidence>
<dbReference type="PANTHER" id="PTHR13317:SF4">
    <property type="entry name" value="TRANSMEMBRANE ANTERIOR POSTERIOR TRANSFORMATION PROTEIN 1 HOMOLOG"/>
    <property type="match status" value="1"/>
</dbReference>
<comment type="subcellular location">
    <subcellularLocation>
        <location evidence="1">Membrane</location>
        <topology evidence="1">Multi-pass membrane protein</topology>
    </subcellularLocation>
</comment>
<evidence type="ECO:0000313" key="8">
    <source>
        <dbReference type="Proteomes" id="UP000013827"/>
    </source>
</evidence>
<reference evidence="8" key="1">
    <citation type="journal article" date="2013" name="Nature">
        <title>Pan genome of the phytoplankton Emiliania underpins its global distribution.</title>
        <authorList>
            <person name="Read B.A."/>
            <person name="Kegel J."/>
            <person name="Klute M.J."/>
            <person name="Kuo A."/>
            <person name="Lefebvre S.C."/>
            <person name="Maumus F."/>
            <person name="Mayer C."/>
            <person name="Miller J."/>
            <person name="Monier A."/>
            <person name="Salamov A."/>
            <person name="Young J."/>
            <person name="Aguilar M."/>
            <person name="Claverie J.M."/>
            <person name="Frickenhaus S."/>
            <person name="Gonzalez K."/>
            <person name="Herman E.K."/>
            <person name="Lin Y.C."/>
            <person name="Napier J."/>
            <person name="Ogata H."/>
            <person name="Sarno A.F."/>
            <person name="Shmutz J."/>
            <person name="Schroeder D."/>
            <person name="de Vargas C."/>
            <person name="Verret F."/>
            <person name="von Dassow P."/>
            <person name="Valentin K."/>
            <person name="Van de Peer Y."/>
            <person name="Wheeler G."/>
            <person name="Dacks J.B."/>
            <person name="Delwiche C.F."/>
            <person name="Dyhrman S.T."/>
            <person name="Glockner G."/>
            <person name="John U."/>
            <person name="Richards T."/>
            <person name="Worden A.Z."/>
            <person name="Zhang X."/>
            <person name="Grigoriev I.V."/>
            <person name="Allen A.E."/>
            <person name="Bidle K."/>
            <person name="Borodovsky M."/>
            <person name="Bowler C."/>
            <person name="Brownlee C."/>
            <person name="Cock J.M."/>
            <person name="Elias M."/>
            <person name="Gladyshev V.N."/>
            <person name="Groth M."/>
            <person name="Guda C."/>
            <person name="Hadaegh A."/>
            <person name="Iglesias-Rodriguez M.D."/>
            <person name="Jenkins J."/>
            <person name="Jones B.M."/>
            <person name="Lawson T."/>
            <person name="Leese F."/>
            <person name="Lindquist E."/>
            <person name="Lobanov A."/>
            <person name="Lomsadze A."/>
            <person name="Malik S.B."/>
            <person name="Marsh M.E."/>
            <person name="Mackinder L."/>
            <person name="Mock T."/>
            <person name="Mueller-Roeber B."/>
            <person name="Pagarete A."/>
            <person name="Parker M."/>
            <person name="Probert I."/>
            <person name="Quesneville H."/>
            <person name="Raines C."/>
            <person name="Rensing S.A."/>
            <person name="Riano-Pachon D.M."/>
            <person name="Richier S."/>
            <person name="Rokitta S."/>
            <person name="Shiraiwa Y."/>
            <person name="Soanes D.M."/>
            <person name="van der Giezen M."/>
            <person name="Wahlund T.M."/>
            <person name="Williams B."/>
            <person name="Wilson W."/>
            <person name="Wolfe G."/>
            <person name="Wurch L.L."/>
        </authorList>
    </citation>
    <scope>NUCLEOTIDE SEQUENCE</scope>
</reference>
<proteinExistence type="inferred from homology"/>
<feature type="transmembrane region" description="Helical" evidence="6">
    <location>
        <begin position="135"/>
        <end position="163"/>
    </location>
</feature>
<dbReference type="EnsemblProtists" id="EOD29369">
    <property type="protein sequence ID" value="EOD29369"/>
    <property type="gene ID" value="EMIHUDRAFT_353305"/>
</dbReference>
<comment type="similarity">
    <text evidence="2">Belongs to the TAPT1 family.</text>
</comment>
<keyword evidence="5 6" id="KW-0472">Membrane</keyword>
<dbReference type="InterPro" id="IPR008010">
    <property type="entry name" value="Tatp1"/>
</dbReference>
<dbReference type="Proteomes" id="UP000013827">
    <property type="component" value="Unassembled WGS sequence"/>
</dbReference>
<dbReference type="GO" id="GO:0005789">
    <property type="term" value="C:endoplasmic reticulum membrane"/>
    <property type="evidence" value="ECO:0007669"/>
    <property type="project" value="TreeGrafter"/>
</dbReference>
<dbReference type="AlphaFoldDB" id="A0A0D3K0T4"/>
<keyword evidence="8" id="KW-1185">Reference proteome</keyword>
<organism evidence="7 8">
    <name type="scientific">Emiliania huxleyi (strain CCMP1516)</name>
    <dbReference type="NCBI Taxonomy" id="280463"/>
    <lineage>
        <taxon>Eukaryota</taxon>
        <taxon>Haptista</taxon>
        <taxon>Haptophyta</taxon>
        <taxon>Prymnesiophyceae</taxon>
        <taxon>Isochrysidales</taxon>
        <taxon>Noelaerhabdaceae</taxon>
        <taxon>Emiliania</taxon>
    </lineage>
</organism>
<dbReference type="eggNOG" id="KOG2490">
    <property type="taxonomic scope" value="Eukaryota"/>
</dbReference>
<accession>A0A0D3K0T4</accession>
<dbReference type="PaxDb" id="2903-EOD29369"/>
<evidence type="ECO:0000256" key="3">
    <source>
        <dbReference type="ARBA" id="ARBA00022692"/>
    </source>
</evidence>
<name>A0A0D3K0T4_EMIH1</name>
<evidence type="ECO:0000256" key="1">
    <source>
        <dbReference type="ARBA" id="ARBA00004141"/>
    </source>
</evidence>
<protein>
    <submittedName>
        <fullName evidence="7">Uncharacterized protein</fullName>
    </submittedName>
</protein>
<evidence type="ECO:0000256" key="6">
    <source>
        <dbReference type="SAM" id="Phobius"/>
    </source>
</evidence>